<gene>
    <name evidence="4" type="ORF">SISNIDRAFT_447891</name>
</gene>
<protein>
    <recommendedName>
        <fullName evidence="3">C2H2-type domain-containing protein</fullName>
    </recommendedName>
</protein>
<dbReference type="InterPro" id="IPR036236">
    <property type="entry name" value="Znf_C2H2_sf"/>
</dbReference>
<evidence type="ECO:0000313" key="4">
    <source>
        <dbReference type="EMBL" id="KZS99047.1"/>
    </source>
</evidence>
<keyword evidence="5" id="KW-1185">Reference proteome</keyword>
<dbReference type="EMBL" id="KV419394">
    <property type="protein sequence ID" value="KZS99047.1"/>
    <property type="molecule type" value="Genomic_DNA"/>
</dbReference>
<evidence type="ECO:0000256" key="2">
    <source>
        <dbReference type="SAM" id="MobiDB-lite"/>
    </source>
</evidence>
<feature type="region of interest" description="Disordered" evidence="2">
    <location>
        <begin position="87"/>
        <end position="184"/>
    </location>
</feature>
<evidence type="ECO:0000256" key="1">
    <source>
        <dbReference type="PROSITE-ProRule" id="PRU00042"/>
    </source>
</evidence>
<dbReference type="PROSITE" id="PS50157">
    <property type="entry name" value="ZINC_FINGER_C2H2_2"/>
    <property type="match status" value="2"/>
</dbReference>
<dbReference type="Proteomes" id="UP000076722">
    <property type="component" value="Unassembled WGS sequence"/>
</dbReference>
<dbReference type="OrthoDB" id="8922241at2759"/>
<proteinExistence type="predicted"/>
<dbReference type="PROSITE" id="PS00028">
    <property type="entry name" value="ZINC_FINGER_C2H2_1"/>
    <property type="match status" value="1"/>
</dbReference>
<name>A0A165AIF5_9AGAM</name>
<feature type="compositionally biased region" description="Low complexity" evidence="2">
    <location>
        <begin position="130"/>
        <end position="155"/>
    </location>
</feature>
<dbReference type="AlphaFoldDB" id="A0A165AIF5"/>
<accession>A0A165AIF5</accession>
<organism evidence="4 5">
    <name type="scientific">Sistotremastrum niveocremeum HHB9708</name>
    <dbReference type="NCBI Taxonomy" id="1314777"/>
    <lineage>
        <taxon>Eukaryota</taxon>
        <taxon>Fungi</taxon>
        <taxon>Dikarya</taxon>
        <taxon>Basidiomycota</taxon>
        <taxon>Agaricomycotina</taxon>
        <taxon>Agaricomycetes</taxon>
        <taxon>Sistotremastrales</taxon>
        <taxon>Sistotremastraceae</taxon>
        <taxon>Sertulicium</taxon>
        <taxon>Sertulicium niveocremeum</taxon>
    </lineage>
</organism>
<sequence length="223" mass="24877">MQRPATTSQRYYRNDEVDESRYAYSHDIAIAPGPNGWQCTLDDCGKIFPEQRDLIRHMRTVKKHQEPSYACSECASTFTRKDALGRHCKSKHGHDSTAYMPMSPHPAGREPDDSPPTRYRFVEPVVTGRSGSSPTPSLSSSSNGYSSSSSSDSSPPQYPRRLAPEDPRGRGPQYDQAGPGGFPWIYNARMDVNPASYEPVRAGERPRLPPLRSLELPTVGKRH</sequence>
<feature type="domain" description="C2H2-type" evidence="3">
    <location>
        <begin position="37"/>
        <end position="67"/>
    </location>
</feature>
<keyword evidence="1" id="KW-0863">Zinc-finger</keyword>
<feature type="region of interest" description="Disordered" evidence="2">
    <location>
        <begin position="197"/>
        <end position="223"/>
    </location>
</feature>
<dbReference type="SUPFAM" id="SSF57667">
    <property type="entry name" value="beta-beta-alpha zinc fingers"/>
    <property type="match status" value="1"/>
</dbReference>
<evidence type="ECO:0000259" key="3">
    <source>
        <dbReference type="PROSITE" id="PS50157"/>
    </source>
</evidence>
<keyword evidence="1" id="KW-0479">Metal-binding</keyword>
<dbReference type="GO" id="GO:0008270">
    <property type="term" value="F:zinc ion binding"/>
    <property type="evidence" value="ECO:0007669"/>
    <property type="project" value="UniProtKB-KW"/>
</dbReference>
<dbReference type="Pfam" id="PF00096">
    <property type="entry name" value="zf-C2H2"/>
    <property type="match status" value="1"/>
</dbReference>
<dbReference type="SMART" id="SM00355">
    <property type="entry name" value="ZnF_C2H2"/>
    <property type="match status" value="2"/>
</dbReference>
<evidence type="ECO:0000313" key="5">
    <source>
        <dbReference type="Proteomes" id="UP000076722"/>
    </source>
</evidence>
<dbReference type="InterPro" id="IPR013087">
    <property type="entry name" value="Znf_C2H2_type"/>
</dbReference>
<reference evidence="4 5" key="1">
    <citation type="journal article" date="2016" name="Mol. Biol. Evol.">
        <title>Comparative Genomics of Early-Diverging Mushroom-Forming Fungi Provides Insights into the Origins of Lignocellulose Decay Capabilities.</title>
        <authorList>
            <person name="Nagy L.G."/>
            <person name="Riley R."/>
            <person name="Tritt A."/>
            <person name="Adam C."/>
            <person name="Daum C."/>
            <person name="Floudas D."/>
            <person name="Sun H."/>
            <person name="Yadav J.S."/>
            <person name="Pangilinan J."/>
            <person name="Larsson K.H."/>
            <person name="Matsuura K."/>
            <person name="Barry K."/>
            <person name="Labutti K."/>
            <person name="Kuo R."/>
            <person name="Ohm R.A."/>
            <person name="Bhattacharya S.S."/>
            <person name="Shirouzu T."/>
            <person name="Yoshinaga Y."/>
            <person name="Martin F.M."/>
            <person name="Grigoriev I.V."/>
            <person name="Hibbett D.S."/>
        </authorList>
    </citation>
    <scope>NUCLEOTIDE SEQUENCE [LARGE SCALE GENOMIC DNA]</scope>
    <source>
        <strain evidence="4 5">HHB9708</strain>
    </source>
</reference>
<feature type="domain" description="C2H2-type" evidence="3">
    <location>
        <begin position="69"/>
        <end position="97"/>
    </location>
</feature>
<dbReference type="Gene3D" id="3.30.160.60">
    <property type="entry name" value="Classic Zinc Finger"/>
    <property type="match status" value="2"/>
</dbReference>
<dbReference type="STRING" id="1314777.A0A165AIF5"/>
<keyword evidence="1" id="KW-0862">Zinc</keyword>